<accession>A0A7S1XYR7</accession>
<evidence type="ECO:0000256" key="3">
    <source>
        <dbReference type="ARBA" id="ARBA00022989"/>
    </source>
</evidence>
<dbReference type="PANTHER" id="PTHR11132">
    <property type="entry name" value="SOLUTE CARRIER FAMILY 35"/>
    <property type="match status" value="1"/>
</dbReference>
<keyword evidence="6" id="KW-0732">Signal</keyword>
<dbReference type="InterPro" id="IPR050186">
    <property type="entry name" value="TPT_transporter"/>
</dbReference>
<name>A0A7S1XYR7_9STRA</name>
<feature type="transmembrane region" description="Helical" evidence="5">
    <location>
        <begin position="192"/>
        <end position="210"/>
    </location>
</feature>
<sequence length="374" mass="39838">MKAGVCVLAAAALCGVAAAELPQATKASTALRPINTFAPAQLSPVDVTAKAIAPRAGAAVATAPSSGMLHTLKIGVYFFLWYAFNVVYNLTNKQVLNALPLPWTISAAQLGIGLLYVFPVWLLKLGGRKAPVLTMENVKTLMPIATCHTTGHLCTVISLSAGSVSFTHIVKAAEPFFSTVMSAVFLKSFFKLPVYLTLIPIVVGVAMASLKELSFTWVSFLNAMASNTAFSMRAIFSKKQMNAPMGENMSAPNLYAVLTIMSFLGLAPLAGVIEGRKIGPAWDSALSAGLESSELTKKILMSGLSYYLYNEVAFLALNAVHPITHAVGNTIKRVVIIVASVIFFKTKMSMQSIIGSSIAIFGVLLYSLAKQYFP</sequence>
<evidence type="ECO:0000259" key="7">
    <source>
        <dbReference type="Pfam" id="PF03151"/>
    </source>
</evidence>
<dbReference type="Pfam" id="PF03151">
    <property type="entry name" value="TPT"/>
    <property type="match status" value="1"/>
</dbReference>
<keyword evidence="2 5" id="KW-0812">Transmembrane</keyword>
<evidence type="ECO:0000313" key="8">
    <source>
        <dbReference type="EMBL" id="CAD9270864.1"/>
    </source>
</evidence>
<feature type="signal peptide" evidence="6">
    <location>
        <begin position="1"/>
        <end position="19"/>
    </location>
</feature>
<feature type="chain" id="PRO_5031410156" description="Sugar phosphate transporter domain-containing protein" evidence="6">
    <location>
        <begin position="20"/>
        <end position="374"/>
    </location>
</feature>
<gene>
    <name evidence="8" type="ORF">PPAR1163_LOCUS29303</name>
</gene>
<evidence type="ECO:0000256" key="5">
    <source>
        <dbReference type="SAM" id="Phobius"/>
    </source>
</evidence>
<evidence type="ECO:0000256" key="4">
    <source>
        <dbReference type="ARBA" id="ARBA00023136"/>
    </source>
</evidence>
<feature type="transmembrane region" description="Helical" evidence="5">
    <location>
        <begin position="103"/>
        <end position="123"/>
    </location>
</feature>
<feature type="transmembrane region" description="Helical" evidence="5">
    <location>
        <begin position="217"/>
        <end position="235"/>
    </location>
</feature>
<dbReference type="InterPro" id="IPR004853">
    <property type="entry name" value="Sugar_P_trans_dom"/>
</dbReference>
<keyword evidence="4 5" id="KW-0472">Membrane</keyword>
<reference evidence="8" key="1">
    <citation type="submission" date="2021-01" db="EMBL/GenBank/DDBJ databases">
        <authorList>
            <person name="Corre E."/>
            <person name="Pelletier E."/>
            <person name="Niang G."/>
            <person name="Scheremetjew M."/>
            <person name="Finn R."/>
            <person name="Kale V."/>
            <person name="Holt S."/>
            <person name="Cochrane G."/>
            <person name="Meng A."/>
            <person name="Brown T."/>
            <person name="Cohen L."/>
        </authorList>
    </citation>
    <scope>NUCLEOTIDE SEQUENCE</scope>
    <source>
        <strain evidence="8">CCMP2877</strain>
    </source>
</reference>
<evidence type="ECO:0000256" key="1">
    <source>
        <dbReference type="ARBA" id="ARBA00004141"/>
    </source>
</evidence>
<feature type="domain" description="Sugar phosphate transporter" evidence="7">
    <location>
        <begin position="72"/>
        <end position="367"/>
    </location>
</feature>
<keyword evidence="3 5" id="KW-1133">Transmembrane helix</keyword>
<evidence type="ECO:0000256" key="6">
    <source>
        <dbReference type="SAM" id="SignalP"/>
    </source>
</evidence>
<dbReference type="SUPFAM" id="SSF103481">
    <property type="entry name" value="Multidrug resistance efflux transporter EmrE"/>
    <property type="match status" value="1"/>
</dbReference>
<organism evidence="8">
    <name type="scientific">Phaeomonas parva</name>
    <dbReference type="NCBI Taxonomy" id="124430"/>
    <lineage>
        <taxon>Eukaryota</taxon>
        <taxon>Sar</taxon>
        <taxon>Stramenopiles</taxon>
        <taxon>Ochrophyta</taxon>
        <taxon>Pinguiophyceae</taxon>
        <taxon>Pinguiochrysidales</taxon>
        <taxon>Pinguiochrysidaceae</taxon>
        <taxon>Phaeomonas</taxon>
    </lineage>
</organism>
<feature type="transmembrane region" description="Helical" evidence="5">
    <location>
        <begin position="74"/>
        <end position="91"/>
    </location>
</feature>
<dbReference type="GO" id="GO:0016020">
    <property type="term" value="C:membrane"/>
    <property type="evidence" value="ECO:0007669"/>
    <property type="project" value="UniProtKB-SubCell"/>
</dbReference>
<feature type="transmembrane region" description="Helical" evidence="5">
    <location>
        <begin position="255"/>
        <end position="273"/>
    </location>
</feature>
<dbReference type="EMBL" id="HBGJ01046579">
    <property type="protein sequence ID" value="CAD9270864.1"/>
    <property type="molecule type" value="Transcribed_RNA"/>
</dbReference>
<feature type="transmembrane region" description="Helical" evidence="5">
    <location>
        <begin position="352"/>
        <end position="369"/>
    </location>
</feature>
<protein>
    <recommendedName>
        <fullName evidence="7">Sugar phosphate transporter domain-containing protein</fullName>
    </recommendedName>
</protein>
<dbReference type="InterPro" id="IPR037185">
    <property type="entry name" value="EmrE-like"/>
</dbReference>
<proteinExistence type="predicted"/>
<dbReference type="AlphaFoldDB" id="A0A7S1XYR7"/>
<comment type="subcellular location">
    <subcellularLocation>
        <location evidence="1">Membrane</location>
        <topology evidence="1">Multi-pass membrane protein</topology>
    </subcellularLocation>
</comment>
<evidence type="ECO:0000256" key="2">
    <source>
        <dbReference type="ARBA" id="ARBA00022692"/>
    </source>
</evidence>